<dbReference type="Gene3D" id="3.20.20.140">
    <property type="entry name" value="Metal-dependent hydrolases"/>
    <property type="match status" value="1"/>
</dbReference>
<accession>A0A7W9FKI0</accession>
<dbReference type="EMBL" id="JACHOO010000003">
    <property type="protein sequence ID" value="MBB5752696.1"/>
    <property type="molecule type" value="Genomic_DNA"/>
</dbReference>
<evidence type="ECO:0000256" key="1">
    <source>
        <dbReference type="ARBA" id="ARBA00006745"/>
    </source>
</evidence>
<evidence type="ECO:0000256" key="2">
    <source>
        <dbReference type="ARBA" id="ARBA00022801"/>
    </source>
</evidence>
<evidence type="ECO:0000313" key="4">
    <source>
        <dbReference type="EMBL" id="MBB5752696.1"/>
    </source>
</evidence>
<reference evidence="4 5" key="1">
    <citation type="submission" date="2020-08" db="EMBL/GenBank/DDBJ databases">
        <title>Genomic Encyclopedia of Type Strains, Phase IV (KMG-IV): sequencing the most valuable type-strain genomes for metagenomic binning, comparative biology and taxonomic classification.</title>
        <authorList>
            <person name="Goeker M."/>
        </authorList>
    </citation>
    <scope>NUCLEOTIDE SEQUENCE [LARGE SCALE GENOMIC DNA]</scope>
    <source>
        <strain evidence="4 5">DSM 16268</strain>
    </source>
</reference>
<comment type="similarity">
    <text evidence="1">Belongs to the metallo-dependent hydrolases superfamily. ATZ/TRZ family.</text>
</comment>
<evidence type="ECO:0000313" key="5">
    <source>
        <dbReference type="Proteomes" id="UP000523821"/>
    </source>
</evidence>
<gene>
    <name evidence="4" type="ORF">GGQ63_001750</name>
</gene>
<dbReference type="InterPro" id="IPR032466">
    <property type="entry name" value="Metal_Hydrolase"/>
</dbReference>
<comment type="caution">
    <text evidence="4">The sequence shown here is derived from an EMBL/GenBank/DDBJ whole genome shotgun (WGS) entry which is preliminary data.</text>
</comment>
<dbReference type="RefSeq" id="WP_183854723.1">
    <property type="nucleotide sequence ID" value="NZ_JACHOO010000003.1"/>
</dbReference>
<dbReference type="PANTHER" id="PTHR43794">
    <property type="entry name" value="AMINOHYDROLASE SSNA-RELATED"/>
    <property type="match status" value="1"/>
</dbReference>
<dbReference type="GO" id="GO:0016810">
    <property type="term" value="F:hydrolase activity, acting on carbon-nitrogen (but not peptide) bonds"/>
    <property type="evidence" value="ECO:0007669"/>
    <property type="project" value="InterPro"/>
</dbReference>
<proteinExistence type="inferred from homology"/>
<dbReference type="InterPro" id="IPR011059">
    <property type="entry name" value="Metal-dep_hydrolase_composite"/>
</dbReference>
<feature type="domain" description="Amidohydrolase-related" evidence="3">
    <location>
        <begin position="51"/>
        <end position="429"/>
    </location>
</feature>
<dbReference type="SUPFAM" id="SSF51338">
    <property type="entry name" value="Composite domain of metallo-dependent hydrolases"/>
    <property type="match status" value="1"/>
</dbReference>
<dbReference type="InterPro" id="IPR050287">
    <property type="entry name" value="MTA/SAH_deaminase"/>
</dbReference>
<dbReference type="AlphaFoldDB" id="A0A7W9FKI0"/>
<keyword evidence="2 4" id="KW-0378">Hydrolase</keyword>
<dbReference type="Pfam" id="PF01979">
    <property type="entry name" value="Amidohydro_1"/>
    <property type="match status" value="1"/>
</dbReference>
<sequence length="491" mass="52066">MPARPDAVIAVSALLGEPGRTAPTGPVAIAIADGRIAAIEPVDEAPAGTLALPAGANAHDHGRGLRTLAFGAVDDALEAWIPTLGREPKLDAYRRAAVAFARMAEGGIAATNHSHGTQDADAALDEAEAVSRAARDVGIHVAFAAPFMDRNPLVYGDAAPFLEAADPLIRPGLEAAAAAPRRPVEDYLAEVEAMAVFEHGTFRVQYCPVGPQWVSDDAMAAIAAASARTGRRVHMHLLETRYQREWADATYPQGIVRFLDEVGMLSPRLSVAHGVHLDAADCALLAERGVVVSVNTSSNLRLRSGIPPVPTFLSAGVRFGVGLDAQPLDDDDDILREMRLVWLHHRGFGLDDVLTPERLFEAAFVDGRRTIVGDGGGRLAVGAPADLIVLDYGRMAPDLLDPTVDPIVPLLTRATRRFIRQVVVGGRTVVEDGACVSVDRGALEAELIAEARAAWAAAPPDDAARAARKRAVRHFYGCGCHMAPLRSFAAE</sequence>
<dbReference type="InterPro" id="IPR006680">
    <property type="entry name" value="Amidohydro-rel"/>
</dbReference>
<name>A0A7W9FKI0_9HYPH</name>
<protein>
    <submittedName>
        <fullName evidence="4">Cytosine/adenosine deaminase-related metal-dependent hydrolase</fullName>
    </submittedName>
</protein>
<keyword evidence="5" id="KW-1185">Reference proteome</keyword>
<dbReference type="SUPFAM" id="SSF51556">
    <property type="entry name" value="Metallo-dependent hydrolases"/>
    <property type="match status" value="1"/>
</dbReference>
<dbReference type="PANTHER" id="PTHR43794:SF11">
    <property type="entry name" value="AMIDOHYDROLASE-RELATED DOMAIN-CONTAINING PROTEIN"/>
    <property type="match status" value="1"/>
</dbReference>
<dbReference type="Proteomes" id="UP000523821">
    <property type="component" value="Unassembled WGS sequence"/>
</dbReference>
<evidence type="ECO:0000259" key="3">
    <source>
        <dbReference type="Pfam" id="PF01979"/>
    </source>
</evidence>
<organism evidence="4 5">
    <name type="scientific">Prosthecomicrobium pneumaticum</name>
    <dbReference type="NCBI Taxonomy" id="81895"/>
    <lineage>
        <taxon>Bacteria</taxon>
        <taxon>Pseudomonadati</taxon>
        <taxon>Pseudomonadota</taxon>
        <taxon>Alphaproteobacteria</taxon>
        <taxon>Hyphomicrobiales</taxon>
        <taxon>Kaistiaceae</taxon>
        <taxon>Prosthecomicrobium</taxon>
    </lineage>
</organism>